<accession>A0A382DHE9</accession>
<organism evidence="1">
    <name type="scientific">marine metagenome</name>
    <dbReference type="NCBI Taxonomy" id="408172"/>
    <lineage>
        <taxon>unclassified sequences</taxon>
        <taxon>metagenomes</taxon>
        <taxon>ecological metagenomes</taxon>
    </lineage>
</organism>
<dbReference type="Pfam" id="PF20050">
    <property type="entry name" value="DUF6452"/>
    <property type="match status" value="1"/>
</dbReference>
<gene>
    <name evidence="1" type="ORF">METZ01_LOCUS189901</name>
</gene>
<dbReference type="InterPro" id="IPR045607">
    <property type="entry name" value="DUF6452"/>
</dbReference>
<dbReference type="PROSITE" id="PS51257">
    <property type="entry name" value="PROKAR_LIPOPROTEIN"/>
    <property type="match status" value="1"/>
</dbReference>
<dbReference type="AlphaFoldDB" id="A0A382DHE9"/>
<sequence length="155" mass="17954">MILRSIKLILLFFLIISCEKDDICIEGSANTNRITIGFIDMEYQDTTSINLKNIRGVNKDSIIYLNIQKKELRLPLDISSNKTKYILDYSNITDTLSIDYKAIHQYLNRGCGFISNFILNKSSENIDNIEGWIKKVSISKDSIFNEEKTNLYIHF</sequence>
<reference evidence="1" key="1">
    <citation type="submission" date="2018-05" db="EMBL/GenBank/DDBJ databases">
        <authorList>
            <person name="Lanie J.A."/>
            <person name="Ng W.-L."/>
            <person name="Kazmierczak K.M."/>
            <person name="Andrzejewski T.M."/>
            <person name="Davidsen T.M."/>
            <person name="Wayne K.J."/>
            <person name="Tettelin H."/>
            <person name="Glass J.I."/>
            <person name="Rusch D."/>
            <person name="Podicherti R."/>
            <person name="Tsui H.-C.T."/>
            <person name="Winkler M.E."/>
        </authorList>
    </citation>
    <scope>NUCLEOTIDE SEQUENCE</scope>
</reference>
<proteinExistence type="predicted"/>
<evidence type="ECO:0000313" key="1">
    <source>
        <dbReference type="EMBL" id="SVB37047.1"/>
    </source>
</evidence>
<protein>
    <submittedName>
        <fullName evidence="1">Uncharacterized protein</fullName>
    </submittedName>
</protein>
<dbReference type="EMBL" id="UINC01039086">
    <property type="protein sequence ID" value="SVB37047.1"/>
    <property type="molecule type" value="Genomic_DNA"/>
</dbReference>
<name>A0A382DHE9_9ZZZZ</name>